<sequence length="117" mass="12239">MPAFRILHLLPGALALALLAAAPANAADEHLFATGITLLDPRQKAAPRTRYATLVIADDTIVYAGPSGLVLPSDGARDIDGTRLESTAHADRERALRNLMAGMEAQGTPLDPATLGM</sequence>
<reference evidence="2 3" key="1">
    <citation type="journal article" date="2021" name="Int. J. Syst. Evol. Microbiol.">
        <title>Novosphingobium decolorationis sp. nov., an aniline blue-decolourizing bacterium isolated from East Pacific sediment.</title>
        <authorList>
            <person name="Chen X."/>
            <person name="Dong B."/>
            <person name="Chen T."/>
            <person name="Ren N."/>
            <person name="Wang J."/>
            <person name="Xu Y."/>
            <person name="Yang J."/>
            <person name="Zhu S."/>
            <person name="Chen J."/>
        </authorList>
    </citation>
    <scope>NUCLEOTIDE SEQUENCE [LARGE SCALE GENOMIC DNA]</scope>
    <source>
        <strain evidence="2 3">502str22</strain>
    </source>
</reference>
<evidence type="ECO:0000313" key="3">
    <source>
        <dbReference type="Proteomes" id="UP000677126"/>
    </source>
</evidence>
<accession>A0ABX8E452</accession>
<keyword evidence="1" id="KW-0732">Signal</keyword>
<gene>
    <name evidence="2" type="ORF">HT578_03070</name>
</gene>
<evidence type="ECO:0000313" key="2">
    <source>
        <dbReference type="EMBL" id="QVM82821.1"/>
    </source>
</evidence>
<feature type="signal peptide" evidence="1">
    <location>
        <begin position="1"/>
        <end position="26"/>
    </location>
</feature>
<dbReference type="EMBL" id="CP054856">
    <property type="protein sequence ID" value="QVM82821.1"/>
    <property type="molecule type" value="Genomic_DNA"/>
</dbReference>
<organism evidence="2 3">
    <name type="scientific">Novosphingobium decolorationis</name>
    <dbReference type="NCBI Taxonomy" id="2698673"/>
    <lineage>
        <taxon>Bacteria</taxon>
        <taxon>Pseudomonadati</taxon>
        <taxon>Pseudomonadota</taxon>
        <taxon>Alphaproteobacteria</taxon>
        <taxon>Sphingomonadales</taxon>
        <taxon>Sphingomonadaceae</taxon>
        <taxon>Novosphingobium</taxon>
    </lineage>
</organism>
<dbReference type="RefSeq" id="WP_213502142.1">
    <property type="nucleotide sequence ID" value="NZ_CP054856.1"/>
</dbReference>
<protein>
    <recommendedName>
        <fullName evidence="4">Amidohydrolase</fullName>
    </recommendedName>
</protein>
<evidence type="ECO:0008006" key="4">
    <source>
        <dbReference type="Google" id="ProtNLM"/>
    </source>
</evidence>
<feature type="chain" id="PRO_5045384137" description="Amidohydrolase" evidence="1">
    <location>
        <begin position="27"/>
        <end position="117"/>
    </location>
</feature>
<dbReference type="Proteomes" id="UP000677126">
    <property type="component" value="Chromosome"/>
</dbReference>
<name>A0ABX8E452_9SPHN</name>
<evidence type="ECO:0000256" key="1">
    <source>
        <dbReference type="SAM" id="SignalP"/>
    </source>
</evidence>
<keyword evidence="3" id="KW-1185">Reference proteome</keyword>
<proteinExistence type="predicted"/>